<dbReference type="Proteomes" id="UP000663879">
    <property type="component" value="Unassembled WGS sequence"/>
</dbReference>
<dbReference type="InterPro" id="IPR000209">
    <property type="entry name" value="Peptidase_S8/S53_dom"/>
</dbReference>
<keyword evidence="15" id="KW-1185">Reference proteome</keyword>
<evidence type="ECO:0000256" key="6">
    <source>
        <dbReference type="ARBA" id="ARBA00022825"/>
    </source>
</evidence>
<dbReference type="PROSITE" id="PS00137">
    <property type="entry name" value="SUBTILASE_HIS"/>
    <property type="match status" value="1"/>
</dbReference>
<dbReference type="GO" id="GO:0004252">
    <property type="term" value="F:serine-type endopeptidase activity"/>
    <property type="evidence" value="ECO:0007669"/>
    <property type="project" value="UniProtKB-UniRule"/>
</dbReference>
<dbReference type="PROSITE" id="PS51892">
    <property type="entry name" value="SUBTILASE"/>
    <property type="match status" value="1"/>
</dbReference>
<dbReference type="SUPFAM" id="SSF52743">
    <property type="entry name" value="Subtilisin-like"/>
    <property type="match status" value="1"/>
</dbReference>
<evidence type="ECO:0000313" key="14">
    <source>
        <dbReference type="EMBL" id="CAF0717828.1"/>
    </source>
</evidence>
<feature type="active site" description="Charge relay system" evidence="10 11">
    <location>
        <position position="206"/>
    </location>
</feature>
<dbReference type="PANTHER" id="PTHR42884">
    <property type="entry name" value="PROPROTEIN CONVERTASE SUBTILISIN/KEXIN-RELATED"/>
    <property type="match status" value="1"/>
</dbReference>
<organism evidence="14 15">
    <name type="scientific">Brachionus calyciflorus</name>
    <dbReference type="NCBI Taxonomy" id="104777"/>
    <lineage>
        <taxon>Eukaryota</taxon>
        <taxon>Metazoa</taxon>
        <taxon>Spiralia</taxon>
        <taxon>Gnathifera</taxon>
        <taxon>Rotifera</taxon>
        <taxon>Eurotatoria</taxon>
        <taxon>Monogononta</taxon>
        <taxon>Pseudotrocha</taxon>
        <taxon>Ploima</taxon>
        <taxon>Brachionidae</taxon>
        <taxon>Brachionus</taxon>
    </lineage>
</organism>
<dbReference type="InterPro" id="IPR038466">
    <property type="entry name" value="S8_pro-domain_sf"/>
</dbReference>
<dbReference type="OrthoDB" id="300641at2759"/>
<dbReference type="GO" id="GO:0000139">
    <property type="term" value="C:Golgi membrane"/>
    <property type="evidence" value="ECO:0007669"/>
    <property type="project" value="TreeGrafter"/>
</dbReference>
<evidence type="ECO:0000256" key="9">
    <source>
        <dbReference type="ARBA" id="ARBA00023180"/>
    </source>
</evidence>
<comment type="cofactor">
    <cofactor evidence="1">
        <name>Ca(2+)</name>
        <dbReference type="ChEBI" id="CHEBI:29108"/>
    </cofactor>
</comment>
<evidence type="ECO:0000256" key="2">
    <source>
        <dbReference type="ARBA" id="ARBA00022670"/>
    </source>
</evidence>
<evidence type="ECO:0000256" key="8">
    <source>
        <dbReference type="ARBA" id="ARBA00023157"/>
    </source>
</evidence>
<accession>A0A813MD61</accession>
<reference evidence="14" key="1">
    <citation type="submission" date="2021-02" db="EMBL/GenBank/DDBJ databases">
        <authorList>
            <person name="Nowell W R."/>
        </authorList>
    </citation>
    <scope>NUCLEOTIDE SEQUENCE</scope>
    <source>
        <strain evidence="14">Ploen Becks lab</strain>
    </source>
</reference>
<dbReference type="PANTHER" id="PTHR42884:SF3">
    <property type="entry name" value="FURIN-LIKE PROTEASE 1, ISOFORMS 1_1-X_2"/>
    <property type="match status" value="1"/>
</dbReference>
<keyword evidence="3" id="KW-0165">Cleavage on pair of basic residues</keyword>
<feature type="domain" description="P/Homo B" evidence="13">
    <location>
        <begin position="497"/>
        <end position="629"/>
    </location>
</feature>
<dbReference type="SUPFAM" id="SSF49785">
    <property type="entry name" value="Galactose-binding domain-like"/>
    <property type="match status" value="1"/>
</dbReference>
<feature type="active site" description="Charge relay system" evidence="10 11">
    <location>
        <position position="421"/>
    </location>
</feature>
<keyword evidence="2 11" id="KW-0645">Protease</keyword>
<dbReference type="AlphaFoldDB" id="A0A813MD61"/>
<protein>
    <recommendedName>
        <fullName evidence="13">P/Homo B domain-containing protein</fullName>
    </recommendedName>
</protein>
<dbReference type="InterPro" id="IPR032815">
    <property type="entry name" value="S8_pro-domain"/>
</dbReference>
<evidence type="ECO:0000256" key="10">
    <source>
        <dbReference type="PIRSR" id="PIRSR615500-1"/>
    </source>
</evidence>
<evidence type="ECO:0000313" key="15">
    <source>
        <dbReference type="Proteomes" id="UP000663879"/>
    </source>
</evidence>
<dbReference type="GO" id="GO:0016486">
    <property type="term" value="P:peptide hormone processing"/>
    <property type="evidence" value="ECO:0007669"/>
    <property type="project" value="TreeGrafter"/>
</dbReference>
<dbReference type="Pfam" id="PF00082">
    <property type="entry name" value="Peptidase_S8"/>
    <property type="match status" value="1"/>
</dbReference>
<evidence type="ECO:0000256" key="3">
    <source>
        <dbReference type="ARBA" id="ARBA00022685"/>
    </source>
</evidence>
<comment type="similarity">
    <text evidence="11">Belongs to the peptidase S8 family.</text>
</comment>
<dbReference type="InterPro" id="IPR022398">
    <property type="entry name" value="Peptidase_S8_His-AS"/>
</dbReference>
<dbReference type="Gene3D" id="3.40.50.200">
    <property type="entry name" value="Peptidase S8/S53 domain"/>
    <property type="match status" value="1"/>
</dbReference>
<keyword evidence="9" id="KW-0325">Glycoprotein</keyword>
<evidence type="ECO:0000256" key="11">
    <source>
        <dbReference type="PROSITE-ProRule" id="PRU01240"/>
    </source>
</evidence>
<keyword evidence="7" id="KW-0865">Zymogen</keyword>
<comment type="caution">
    <text evidence="14">The sequence shown here is derived from an EMBL/GenBank/DDBJ whole genome shotgun (WGS) entry which is preliminary data.</text>
</comment>
<feature type="signal peptide" evidence="12">
    <location>
        <begin position="1"/>
        <end position="18"/>
    </location>
</feature>
<dbReference type="InterPro" id="IPR036852">
    <property type="entry name" value="Peptidase_S8/S53_dom_sf"/>
</dbReference>
<dbReference type="Gene3D" id="3.30.70.850">
    <property type="entry name" value="Peptidase S8, pro-domain"/>
    <property type="match status" value="1"/>
</dbReference>
<dbReference type="FunFam" id="3.40.50.200:FF:000001">
    <property type="entry name" value="Furin 2, isoform B"/>
    <property type="match status" value="1"/>
</dbReference>
<evidence type="ECO:0000259" key="13">
    <source>
        <dbReference type="PROSITE" id="PS51829"/>
    </source>
</evidence>
<keyword evidence="5 11" id="KW-0378">Hydrolase</keyword>
<feature type="chain" id="PRO_5032344171" description="P/Homo B domain-containing protein" evidence="12">
    <location>
        <begin position="19"/>
        <end position="635"/>
    </location>
</feature>
<evidence type="ECO:0000256" key="1">
    <source>
        <dbReference type="ARBA" id="ARBA00001913"/>
    </source>
</evidence>
<dbReference type="EMBL" id="CAJNOC010000131">
    <property type="protein sequence ID" value="CAF0717828.1"/>
    <property type="molecule type" value="Genomic_DNA"/>
</dbReference>
<dbReference type="Pfam" id="PF01483">
    <property type="entry name" value="P_proprotein"/>
    <property type="match status" value="1"/>
</dbReference>
<dbReference type="FunFam" id="2.60.120.260:FF:000006">
    <property type="entry name" value="Proprotein convertase subtilisin/kexin type 5"/>
    <property type="match status" value="1"/>
</dbReference>
<keyword evidence="8" id="KW-1015">Disulfide bond</keyword>
<evidence type="ECO:0000256" key="4">
    <source>
        <dbReference type="ARBA" id="ARBA00022729"/>
    </source>
</evidence>
<dbReference type="InterPro" id="IPR008979">
    <property type="entry name" value="Galactose-bd-like_sf"/>
</dbReference>
<gene>
    <name evidence="14" type="ORF">OXX778_LOCUS1869</name>
</gene>
<proteinExistence type="inferred from homology"/>
<dbReference type="InterPro" id="IPR023828">
    <property type="entry name" value="Peptidase_S8_Ser-AS"/>
</dbReference>
<dbReference type="InterPro" id="IPR034182">
    <property type="entry name" value="Kexin/furin"/>
</dbReference>
<name>A0A813MD61_9BILA</name>
<dbReference type="PROSITE" id="PS51829">
    <property type="entry name" value="P_HOMO_B"/>
    <property type="match status" value="1"/>
</dbReference>
<dbReference type="CDD" id="cd04059">
    <property type="entry name" value="Peptidases_S8_Protein_convertases_Kexins_Furin-like"/>
    <property type="match status" value="1"/>
</dbReference>
<feature type="active site" description="Charge relay system" evidence="10 11">
    <location>
        <position position="247"/>
    </location>
</feature>
<dbReference type="PROSITE" id="PS00138">
    <property type="entry name" value="SUBTILASE_SER"/>
    <property type="match status" value="1"/>
</dbReference>
<dbReference type="InterPro" id="IPR002884">
    <property type="entry name" value="P_dom"/>
</dbReference>
<keyword evidence="4 12" id="KW-0732">Signal</keyword>
<keyword evidence="6 11" id="KW-0720">Serine protease</keyword>
<evidence type="ECO:0000256" key="5">
    <source>
        <dbReference type="ARBA" id="ARBA00022801"/>
    </source>
</evidence>
<dbReference type="Gene3D" id="2.60.120.260">
    <property type="entry name" value="Galactose-binding domain-like"/>
    <property type="match status" value="1"/>
</dbReference>
<dbReference type="InterPro" id="IPR015500">
    <property type="entry name" value="Peptidase_S8_subtilisin-rel"/>
</dbReference>
<sequence length="635" mass="72761">MLKNVILTIGLFISIVNGLEVVIKFNQTISNDTLTQLNFTYNLILRKKFLNDFYLFNHEIHKKTKRSTQNTTLNFLNSILKNQPNITWFEIQKYLVRIKRNFIPDFLLDYAQSSEEIVYDDESGHHHHHPNLESESLEHDHFHVRNKKKIVNNNLRCNASSVHFNDPQWPLQWYLNDGCEQGFFLNITKAWSLGFTGKGVILSIIDDGLEKDNFEIIDNYDPRASFDLNDFDDDPQPRYDPNNENKHGTRCAGEIVAKLNNSFCGVGVAFNSKIGGIRLLDGRITDRLEAEALTFNLNYIDIFSASWGPLDDGKTVEGPGYLSKKAFDNGIKYGRNGKGTIYVWAAGNGGRFDDNCNCDGYTSSIYTITIGSINQDGEMTVYSEKCSAILASTFSSGKLHQRGIITSDLHNTCTHRHTGTSASAPIGAGIIALALEANKNLTWRDIQYLIIKTSKPYKMNLRDWSRNGKGNFFSHKFGYGLMNAGLMVELALKWINIGEQLKCTNIFQNFQDFLPMSIRRKSMRIFQLDCYECKNLNYLEHVLAKVSLHSGTRGKLRINLISPMGTKSNLLDFRKRDLSREGFKSWPFMSVHFWGENPKGVWKLEVINNSYHDVYFTEWKLIMYGVEYVPKIFFE</sequence>
<evidence type="ECO:0000256" key="7">
    <source>
        <dbReference type="ARBA" id="ARBA00023145"/>
    </source>
</evidence>
<evidence type="ECO:0000256" key="12">
    <source>
        <dbReference type="SAM" id="SignalP"/>
    </source>
</evidence>
<dbReference type="PRINTS" id="PR00723">
    <property type="entry name" value="SUBTILISIN"/>
</dbReference>
<dbReference type="Pfam" id="PF16470">
    <property type="entry name" value="S8_pro-domain"/>
    <property type="match status" value="1"/>
</dbReference>
<dbReference type="GO" id="GO:0005802">
    <property type="term" value="C:trans-Golgi network"/>
    <property type="evidence" value="ECO:0007669"/>
    <property type="project" value="TreeGrafter"/>
</dbReference>